<reference evidence="10" key="1">
    <citation type="journal article" date="2020" name="mSystems">
        <title>Genome- and Community-Level Interaction Insights into Carbon Utilization and Element Cycling Functions of Hydrothermarchaeota in Hydrothermal Sediment.</title>
        <authorList>
            <person name="Zhou Z."/>
            <person name="Liu Y."/>
            <person name="Xu W."/>
            <person name="Pan J."/>
            <person name="Luo Z.H."/>
            <person name="Li M."/>
        </authorList>
    </citation>
    <scope>NUCLEOTIDE SEQUENCE [LARGE SCALE GENOMIC DNA]</scope>
    <source>
        <strain evidence="10">SpSt-609</strain>
    </source>
</reference>
<evidence type="ECO:0000256" key="3">
    <source>
        <dbReference type="ARBA" id="ARBA00022525"/>
    </source>
</evidence>
<dbReference type="Pfam" id="PF00082">
    <property type="entry name" value="Peptidase_S8"/>
    <property type="match status" value="1"/>
</dbReference>
<evidence type="ECO:0000256" key="7">
    <source>
        <dbReference type="PROSITE-ProRule" id="PRU01240"/>
    </source>
</evidence>
<dbReference type="InterPro" id="IPR023828">
    <property type="entry name" value="Peptidase_S8_Ser-AS"/>
</dbReference>
<comment type="similarity">
    <text evidence="2 7 8">Belongs to the peptidase S8 family.</text>
</comment>
<evidence type="ECO:0000256" key="8">
    <source>
        <dbReference type="RuleBase" id="RU003355"/>
    </source>
</evidence>
<evidence type="ECO:0000259" key="9">
    <source>
        <dbReference type="Pfam" id="PF00082"/>
    </source>
</evidence>
<dbReference type="GO" id="GO:0005576">
    <property type="term" value="C:extracellular region"/>
    <property type="evidence" value="ECO:0007669"/>
    <property type="project" value="UniProtKB-SubCell"/>
</dbReference>
<dbReference type="InterPro" id="IPR034084">
    <property type="entry name" value="Thermitase-like_dom"/>
</dbReference>
<dbReference type="GO" id="GO:0006508">
    <property type="term" value="P:proteolysis"/>
    <property type="evidence" value="ECO:0007669"/>
    <property type="project" value="UniProtKB-KW"/>
</dbReference>
<evidence type="ECO:0000256" key="6">
    <source>
        <dbReference type="ARBA" id="ARBA00022825"/>
    </source>
</evidence>
<proteinExistence type="inferred from homology"/>
<dbReference type="InterPro" id="IPR000209">
    <property type="entry name" value="Peptidase_S8/S53_dom"/>
</dbReference>
<dbReference type="EMBL" id="DSZY01000012">
    <property type="protein sequence ID" value="HGU39984.1"/>
    <property type="molecule type" value="Genomic_DNA"/>
</dbReference>
<dbReference type="PROSITE" id="PS51892">
    <property type="entry name" value="SUBTILASE"/>
    <property type="match status" value="1"/>
</dbReference>
<keyword evidence="4 7" id="KW-0645">Protease</keyword>
<protein>
    <submittedName>
        <fullName evidence="10">Peptidase S8</fullName>
    </submittedName>
</protein>
<evidence type="ECO:0000256" key="5">
    <source>
        <dbReference type="ARBA" id="ARBA00022801"/>
    </source>
</evidence>
<evidence type="ECO:0000256" key="4">
    <source>
        <dbReference type="ARBA" id="ARBA00022670"/>
    </source>
</evidence>
<dbReference type="InterPro" id="IPR015500">
    <property type="entry name" value="Peptidase_S8_subtilisin-rel"/>
</dbReference>
<dbReference type="AlphaFoldDB" id="A0A7C4VSU3"/>
<dbReference type="CDD" id="cd07484">
    <property type="entry name" value="Peptidases_S8_Thermitase_like"/>
    <property type="match status" value="1"/>
</dbReference>
<name>A0A7C4VSU3_9BACT</name>
<dbReference type="InterPro" id="IPR023827">
    <property type="entry name" value="Peptidase_S8_Asp-AS"/>
</dbReference>
<dbReference type="GO" id="GO:0004252">
    <property type="term" value="F:serine-type endopeptidase activity"/>
    <property type="evidence" value="ECO:0007669"/>
    <property type="project" value="UniProtKB-UniRule"/>
</dbReference>
<evidence type="ECO:0000313" key="10">
    <source>
        <dbReference type="EMBL" id="HGU39984.1"/>
    </source>
</evidence>
<dbReference type="PANTHER" id="PTHR43806:SF11">
    <property type="entry name" value="CEREVISIN-RELATED"/>
    <property type="match status" value="1"/>
</dbReference>
<accession>A0A7C4VSU3</accession>
<feature type="domain" description="Peptidase S8/S53" evidence="9">
    <location>
        <begin position="149"/>
        <end position="432"/>
    </location>
</feature>
<keyword evidence="3" id="KW-0964">Secreted</keyword>
<organism evidence="10">
    <name type="scientific">Fervidobacterium thailandense</name>
    <dbReference type="NCBI Taxonomy" id="1008305"/>
    <lineage>
        <taxon>Bacteria</taxon>
        <taxon>Thermotogati</taxon>
        <taxon>Thermotogota</taxon>
        <taxon>Thermotogae</taxon>
        <taxon>Thermotogales</taxon>
        <taxon>Fervidobacteriaceae</taxon>
        <taxon>Fervidobacterium</taxon>
    </lineage>
</organism>
<evidence type="ECO:0000256" key="1">
    <source>
        <dbReference type="ARBA" id="ARBA00004613"/>
    </source>
</evidence>
<dbReference type="PROSITE" id="PS00136">
    <property type="entry name" value="SUBTILASE_ASP"/>
    <property type="match status" value="1"/>
</dbReference>
<dbReference type="InterPro" id="IPR036852">
    <property type="entry name" value="Peptidase_S8/S53_dom_sf"/>
</dbReference>
<feature type="active site" description="Charge relay system" evidence="7">
    <location>
        <position position="380"/>
    </location>
</feature>
<evidence type="ECO:0000256" key="2">
    <source>
        <dbReference type="ARBA" id="ARBA00011073"/>
    </source>
</evidence>
<comment type="subcellular location">
    <subcellularLocation>
        <location evidence="1">Secreted</location>
    </subcellularLocation>
</comment>
<gene>
    <name evidence="10" type="ORF">ENT77_02125</name>
</gene>
<feature type="active site" description="Charge relay system" evidence="7">
    <location>
        <position position="193"/>
    </location>
</feature>
<dbReference type="PROSITE" id="PS00138">
    <property type="entry name" value="SUBTILASE_SER"/>
    <property type="match status" value="1"/>
</dbReference>
<dbReference type="Gene3D" id="3.40.50.200">
    <property type="entry name" value="Peptidase S8/S53 domain"/>
    <property type="match status" value="1"/>
</dbReference>
<comment type="caution">
    <text evidence="10">The sequence shown here is derived from an EMBL/GenBank/DDBJ whole genome shotgun (WGS) entry which is preliminary data.</text>
</comment>
<sequence length="442" mass="48332">MRAVVLGTAVLLLSALLFWSCSNSFEPRSLDFEPRVSHNLGISGTEEDYVPGEYVLQVESTKDITFLNKLAQEKGTQVEILRAYKFPDVTIVTVKTSDPSIFQGVEGIRSVDKNYIYRALATPNDTYYRYQWHYVNVKLPQAWDIMKSANVIVAVVDTGVSLTHPDLQGIFVQGYDFVDRDTNPTDPAKDVSHGTHCIGTVAALTNNSLGVAGVNWGGYGIKIMPIRVLGADGSGTLDNVAAGIRYAVDNGAKIISLSLGGSGARVLMDAVKYAYSRNVTLVCAAGNENRSSLSYPAAYVETIAVGATRYDNKRAPYSNYNYTRYYDPYRGAYVTHYLDIVAPGGDTSVDQNGDGYADGVLSTTWTPTSGNTYMFLQGTSMATPHVSALAAMLYARGYTTPEAIRNRLIQTAYKIPGYTYDSRGWNKYVGYGLIDAYRALSQ</sequence>
<dbReference type="PANTHER" id="PTHR43806">
    <property type="entry name" value="PEPTIDASE S8"/>
    <property type="match status" value="1"/>
</dbReference>
<keyword evidence="6 7" id="KW-0720">Serine protease</keyword>
<feature type="active site" description="Charge relay system" evidence="7">
    <location>
        <position position="157"/>
    </location>
</feature>
<dbReference type="PRINTS" id="PR00723">
    <property type="entry name" value="SUBTILISIN"/>
</dbReference>
<dbReference type="InterPro" id="IPR050131">
    <property type="entry name" value="Peptidase_S8_subtilisin-like"/>
</dbReference>
<dbReference type="SUPFAM" id="SSF52743">
    <property type="entry name" value="Subtilisin-like"/>
    <property type="match status" value="1"/>
</dbReference>
<keyword evidence="5 7" id="KW-0378">Hydrolase</keyword>